<dbReference type="GO" id="GO:0003677">
    <property type="term" value="F:DNA binding"/>
    <property type="evidence" value="ECO:0007669"/>
    <property type="project" value="InterPro"/>
</dbReference>
<dbReference type="Gene3D" id="3.30.1310.10">
    <property type="entry name" value="Nucleoid-associated protein YbaB-like domain"/>
    <property type="match status" value="1"/>
</dbReference>
<gene>
    <name evidence="2" type="ORF">A2365_01915</name>
</gene>
<reference evidence="2 3" key="1">
    <citation type="journal article" date="2016" name="Nat. Commun.">
        <title>Thousands of microbial genomes shed light on interconnected biogeochemical processes in an aquifer system.</title>
        <authorList>
            <person name="Anantharaman K."/>
            <person name="Brown C.T."/>
            <person name="Hug L.A."/>
            <person name="Sharon I."/>
            <person name="Castelle C.J."/>
            <person name="Probst A.J."/>
            <person name="Thomas B.C."/>
            <person name="Singh A."/>
            <person name="Wilkins M.J."/>
            <person name="Karaoz U."/>
            <person name="Brodie E.L."/>
            <person name="Williams K.H."/>
            <person name="Hubbard S.S."/>
            <person name="Banfield J.F."/>
        </authorList>
    </citation>
    <scope>NUCLEOTIDE SEQUENCE [LARGE SCALE GENOMIC DNA]</scope>
</reference>
<protein>
    <recommendedName>
        <fullName evidence="4">Nucleoid-associated protein, YbaB/EbfC family</fullName>
    </recommendedName>
</protein>
<proteinExistence type="predicted"/>
<dbReference type="Proteomes" id="UP000177740">
    <property type="component" value="Unassembled WGS sequence"/>
</dbReference>
<evidence type="ECO:0008006" key="4">
    <source>
        <dbReference type="Google" id="ProtNLM"/>
    </source>
</evidence>
<evidence type="ECO:0000313" key="3">
    <source>
        <dbReference type="Proteomes" id="UP000177740"/>
    </source>
</evidence>
<dbReference type="SUPFAM" id="SSF82607">
    <property type="entry name" value="YbaB-like"/>
    <property type="match status" value="1"/>
</dbReference>
<evidence type="ECO:0000313" key="2">
    <source>
        <dbReference type="EMBL" id="OGZ27603.1"/>
    </source>
</evidence>
<organism evidence="2 3">
    <name type="scientific">Candidatus Nealsonbacteria bacterium RIFOXYB1_FULL_40_15</name>
    <dbReference type="NCBI Taxonomy" id="1801677"/>
    <lineage>
        <taxon>Bacteria</taxon>
        <taxon>Candidatus Nealsoniibacteriota</taxon>
    </lineage>
</organism>
<dbReference type="Pfam" id="PF02575">
    <property type="entry name" value="YbaB_DNA_bd"/>
    <property type="match status" value="1"/>
</dbReference>
<dbReference type="AlphaFoldDB" id="A0A1G2EP81"/>
<accession>A0A1G2EP81</accession>
<dbReference type="STRING" id="1801677.A2365_01915"/>
<comment type="caution">
    <text evidence="2">The sequence shown here is derived from an EMBL/GenBank/DDBJ whole genome shotgun (WGS) entry which is preliminary data.</text>
</comment>
<dbReference type="EMBL" id="MHMM01000005">
    <property type="protein sequence ID" value="OGZ27603.1"/>
    <property type="molecule type" value="Genomic_DNA"/>
</dbReference>
<evidence type="ECO:0000256" key="1">
    <source>
        <dbReference type="SAM" id="Coils"/>
    </source>
</evidence>
<keyword evidence="1" id="KW-0175">Coiled coil</keyword>
<sequence length="81" mass="9492">MFDKLKQLNQIRQLKNELEKESREVEKEGVKVKVNGKMEVLEITLNPELDSLRQGQIIKECINEAMKQIQKAAAEMMFKMQ</sequence>
<name>A0A1G2EP81_9BACT</name>
<dbReference type="InterPro" id="IPR036894">
    <property type="entry name" value="YbaB-like_sf"/>
</dbReference>
<feature type="coiled-coil region" evidence="1">
    <location>
        <begin position="1"/>
        <end position="35"/>
    </location>
</feature>
<dbReference type="InterPro" id="IPR004401">
    <property type="entry name" value="YbaB/EbfC"/>
</dbReference>